<dbReference type="InterPro" id="IPR007445">
    <property type="entry name" value="PilO"/>
</dbReference>
<dbReference type="PANTHER" id="PTHR39555:SF1">
    <property type="entry name" value="TYPE IV PILUS INNER MEMBRANE COMPONENT PILO"/>
    <property type="match status" value="1"/>
</dbReference>
<accession>A0A1F8F448</accession>
<dbReference type="InterPro" id="IPR014717">
    <property type="entry name" value="Transl_elong_EF1B/ribsomal_bS6"/>
</dbReference>
<dbReference type="Pfam" id="PF04350">
    <property type="entry name" value="PilO"/>
    <property type="match status" value="1"/>
</dbReference>
<keyword evidence="1" id="KW-0812">Transmembrane</keyword>
<comment type="caution">
    <text evidence="2">The sequence shown here is derived from an EMBL/GenBank/DDBJ whole genome shotgun (WGS) entry which is preliminary data.</text>
</comment>
<dbReference type="GO" id="GO:0043683">
    <property type="term" value="P:type IV pilus assembly"/>
    <property type="evidence" value="ECO:0007669"/>
    <property type="project" value="InterPro"/>
</dbReference>
<reference evidence="2 3" key="1">
    <citation type="journal article" date="2016" name="Nat. Commun.">
        <title>Thousands of microbial genomes shed light on interconnected biogeochemical processes in an aquifer system.</title>
        <authorList>
            <person name="Anantharaman K."/>
            <person name="Brown C.T."/>
            <person name="Hug L.A."/>
            <person name="Sharon I."/>
            <person name="Castelle C.J."/>
            <person name="Probst A.J."/>
            <person name="Thomas B.C."/>
            <person name="Singh A."/>
            <person name="Wilkins M.J."/>
            <person name="Karaoz U."/>
            <person name="Brodie E.L."/>
            <person name="Williams K.H."/>
            <person name="Hubbard S.S."/>
            <person name="Banfield J.F."/>
        </authorList>
    </citation>
    <scope>NUCLEOTIDE SEQUENCE [LARGE SCALE GENOMIC DNA]</scope>
</reference>
<dbReference type="EMBL" id="MGJM01000005">
    <property type="protein sequence ID" value="OGN07029.1"/>
    <property type="molecule type" value="Genomic_DNA"/>
</dbReference>
<evidence type="ECO:0008006" key="4">
    <source>
        <dbReference type="Google" id="ProtNLM"/>
    </source>
</evidence>
<name>A0A1F8F448_9BACT</name>
<gene>
    <name evidence="2" type="ORF">A2669_02500</name>
</gene>
<evidence type="ECO:0000313" key="2">
    <source>
        <dbReference type="EMBL" id="OGN07029.1"/>
    </source>
</evidence>
<keyword evidence="1" id="KW-0472">Membrane</keyword>
<keyword evidence="1" id="KW-1133">Transmembrane helix</keyword>
<dbReference type="Gene3D" id="3.30.70.60">
    <property type="match status" value="1"/>
</dbReference>
<dbReference type="Proteomes" id="UP000177605">
    <property type="component" value="Unassembled WGS sequence"/>
</dbReference>
<dbReference type="GO" id="GO:0043107">
    <property type="term" value="P:type IV pilus-dependent motility"/>
    <property type="evidence" value="ECO:0007669"/>
    <property type="project" value="InterPro"/>
</dbReference>
<organism evidence="2 3">
    <name type="scientific">Candidatus Yanofskybacteria bacterium RIFCSPHIGHO2_01_FULL_48_25b</name>
    <dbReference type="NCBI Taxonomy" id="1802672"/>
    <lineage>
        <taxon>Bacteria</taxon>
        <taxon>Candidatus Yanofskyibacteriota</taxon>
    </lineage>
</organism>
<proteinExistence type="predicted"/>
<feature type="transmembrane region" description="Helical" evidence="1">
    <location>
        <begin position="6"/>
        <end position="28"/>
    </location>
</feature>
<evidence type="ECO:0000256" key="1">
    <source>
        <dbReference type="SAM" id="Phobius"/>
    </source>
</evidence>
<sequence>MNPSRIYLGAAMTAVAGILFWTLTMPFYNKVGDQRVALEERNAILENRNSIISNINELAKEYKNRADDINKFSAIVPSRKSVPELVSSIQALASQNGLQLTGLSLGSDASRTKDSYEVQSIDLGLSGYYPSFKSFLNALESNLRVIDITTIDANPATENSPIISFRIKANAYYLK</sequence>
<evidence type="ECO:0000313" key="3">
    <source>
        <dbReference type="Proteomes" id="UP000177605"/>
    </source>
</evidence>
<dbReference type="PANTHER" id="PTHR39555">
    <property type="entry name" value="FIMBRIAL ASSEMBLY PROTEIN PILO-LIKE PROTEIN-RELATED"/>
    <property type="match status" value="1"/>
</dbReference>
<protein>
    <recommendedName>
        <fullName evidence="4">Pilus assembly protein PilO</fullName>
    </recommendedName>
</protein>
<dbReference type="AlphaFoldDB" id="A0A1F8F448"/>